<dbReference type="GO" id="GO:0003712">
    <property type="term" value="F:transcription coregulator activity"/>
    <property type="evidence" value="ECO:0007669"/>
    <property type="project" value="InterPro"/>
</dbReference>
<dbReference type="Gene3D" id="1.20.58.1710">
    <property type="match status" value="1"/>
</dbReference>
<feature type="compositionally biased region" description="Basic and acidic residues" evidence="10">
    <location>
        <begin position="201"/>
        <end position="217"/>
    </location>
</feature>
<dbReference type="PANTHER" id="PTHR13074:SF9">
    <property type="entry name" value="MEDIATOR OF RNA POLYMERASE II TRANSCRIPTION SUBUNIT 8"/>
    <property type="match status" value="1"/>
</dbReference>
<sequence length="255" mass="28562">MATLMLDDDEFKSLEHIVSRLSQLSSSIQSLRIDILKSNPLPHPSSLQASAQIIQRNLQSLLDSISENSDLLNRLAVRPSPNFPGRTQENALGQLLRKKLEPDVEELVAKGREAAVAATPEGLARMQEVWDDALRWVQQRIAQYVAEEAGDVYTKEEREMGVENVRTGLRRDLDEDEEDEDEDEDEGAGGEGEGEGDGDDNNQKKEGREKREKRGPEPETLLWFAARGDFAVPPNVEYERKQDAYRGLQGVSVPP</sequence>
<evidence type="ECO:0000313" key="11">
    <source>
        <dbReference type="EMBL" id="KFH46486.1"/>
    </source>
</evidence>
<feature type="compositionally biased region" description="Acidic residues" evidence="10">
    <location>
        <begin position="174"/>
        <end position="200"/>
    </location>
</feature>
<dbReference type="OrthoDB" id="5329317at2759"/>
<evidence type="ECO:0000256" key="1">
    <source>
        <dbReference type="ARBA" id="ARBA00004123"/>
    </source>
</evidence>
<evidence type="ECO:0000313" key="12">
    <source>
        <dbReference type="Proteomes" id="UP000029964"/>
    </source>
</evidence>
<dbReference type="GO" id="GO:0006357">
    <property type="term" value="P:regulation of transcription by RNA polymerase II"/>
    <property type="evidence" value="ECO:0007669"/>
    <property type="project" value="InterPro"/>
</dbReference>
<reference evidence="12" key="1">
    <citation type="journal article" date="2014" name="Genome Announc.">
        <title>Genome sequence and annotation of Acremonium chrysogenum, producer of the beta-lactam antibiotic cephalosporin C.</title>
        <authorList>
            <person name="Terfehr D."/>
            <person name="Dahlmann T.A."/>
            <person name="Specht T."/>
            <person name="Zadra I."/>
            <person name="Kuernsteiner H."/>
            <person name="Kueck U."/>
        </authorList>
    </citation>
    <scope>NUCLEOTIDE SEQUENCE [LARGE SCALE GENOMIC DNA]</scope>
    <source>
        <strain evidence="12">ATCC 11550 / CBS 779.69 / DSM 880 / IAM 14645 / JCM 23072 / IMI 49137</strain>
    </source>
</reference>
<dbReference type="Pfam" id="PF10232">
    <property type="entry name" value="Med8"/>
    <property type="match status" value="1"/>
</dbReference>
<keyword evidence="7 9" id="KW-0539">Nucleus</keyword>
<dbReference type="PANTHER" id="PTHR13074">
    <property type="entry name" value="MEDIATOR OF RNA POLYMERASE II TRANSCRIPTION SUBUNIT 8"/>
    <property type="match status" value="1"/>
</dbReference>
<dbReference type="EMBL" id="JPKY01000019">
    <property type="protein sequence ID" value="KFH46486.1"/>
    <property type="molecule type" value="Genomic_DNA"/>
</dbReference>
<dbReference type="InterPro" id="IPR019364">
    <property type="entry name" value="Mediatior_Med8_fun/met"/>
</dbReference>
<evidence type="ECO:0000256" key="8">
    <source>
        <dbReference type="ARBA" id="ARBA00031261"/>
    </source>
</evidence>
<dbReference type="GO" id="GO:0070847">
    <property type="term" value="C:core mediator complex"/>
    <property type="evidence" value="ECO:0007669"/>
    <property type="project" value="TreeGrafter"/>
</dbReference>
<accession>A0A086TAV4</accession>
<keyword evidence="4 9" id="KW-0805">Transcription regulation</keyword>
<gene>
    <name evidence="9" type="primary">MED8</name>
    <name evidence="11" type="ORF">ACRE_027150</name>
</gene>
<name>A0A086TAV4_HAPC1</name>
<evidence type="ECO:0000256" key="10">
    <source>
        <dbReference type="SAM" id="MobiDB-lite"/>
    </source>
</evidence>
<comment type="function">
    <text evidence="9">Component of the Mediator complex, a coactivator involved in the regulated transcription of nearly all RNA polymerase II-dependent genes. Mediator functions as a bridge to convey information from gene-specific regulatory proteins to the basal RNA polymerase II transcription machinery. Mediator is recruited to promoters by direct interactions with regulatory proteins and serves as a scaffold for the assembly of a functional preinitiation complex with RNA polymerase II and the general transcription factors.</text>
</comment>
<proteinExistence type="inferred from homology"/>
<organism evidence="11 12">
    <name type="scientific">Hapsidospora chrysogenum (strain ATCC 11550 / CBS 779.69 / DSM 880 / IAM 14645 / JCM 23072 / IMI 49137)</name>
    <name type="common">Acremonium chrysogenum</name>
    <dbReference type="NCBI Taxonomy" id="857340"/>
    <lineage>
        <taxon>Eukaryota</taxon>
        <taxon>Fungi</taxon>
        <taxon>Dikarya</taxon>
        <taxon>Ascomycota</taxon>
        <taxon>Pezizomycotina</taxon>
        <taxon>Sordariomycetes</taxon>
        <taxon>Hypocreomycetidae</taxon>
        <taxon>Hypocreales</taxon>
        <taxon>Bionectriaceae</taxon>
        <taxon>Hapsidospora</taxon>
    </lineage>
</organism>
<evidence type="ECO:0000256" key="7">
    <source>
        <dbReference type="ARBA" id="ARBA00023242"/>
    </source>
</evidence>
<comment type="caution">
    <text evidence="11">The sequence shown here is derived from an EMBL/GenBank/DDBJ whole genome shotgun (WGS) entry which is preliminary data.</text>
</comment>
<dbReference type="HOGENOM" id="CLU_074399_0_0_1"/>
<evidence type="ECO:0000256" key="5">
    <source>
        <dbReference type="ARBA" id="ARBA00023159"/>
    </source>
</evidence>
<dbReference type="AlphaFoldDB" id="A0A086TAV4"/>
<evidence type="ECO:0000256" key="3">
    <source>
        <dbReference type="ARBA" id="ARBA00020637"/>
    </source>
</evidence>
<comment type="subcellular location">
    <subcellularLocation>
        <location evidence="1 9">Nucleus</location>
    </subcellularLocation>
</comment>
<evidence type="ECO:0000256" key="9">
    <source>
        <dbReference type="RuleBase" id="RU364144"/>
    </source>
</evidence>
<comment type="subunit">
    <text evidence="9">Component of the Mediator complex.</text>
</comment>
<dbReference type="GO" id="GO:0016592">
    <property type="term" value="C:mediator complex"/>
    <property type="evidence" value="ECO:0007669"/>
    <property type="project" value="InterPro"/>
</dbReference>
<feature type="region of interest" description="Disordered" evidence="10">
    <location>
        <begin position="164"/>
        <end position="228"/>
    </location>
</feature>
<comment type="similarity">
    <text evidence="2 9">Belongs to the Mediator complex subunit 8 family.</text>
</comment>
<protein>
    <recommendedName>
        <fullName evidence="3 9">Mediator of RNA polymerase II transcription subunit 8</fullName>
    </recommendedName>
    <alternativeName>
        <fullName evidence="8 9">Mediator complex subunit 8</fullName>
    </alternativeName>
</protein>
<evidence type="ECO:0000256" key="2">
    <source>
        <dbReference type="ARBA" id="ARBA00005716"/>
    </source>
</evidence>
<evidence type="ECO:0000256" key="6">
    <source>
        <dbReference type="ARBA" id="ARBA00023163"/>
    </source>
</evidence>
<dbReference type="Proteomes" id="UP000029964">
    <property type="component" value="Unassembled WGS sequence"/>
</dbReference>
<keyword evidence="6 9" id="KW-0804">Transcription</keyword>
<keyword evidence="12" id="KW-1185">Reference proteome</keyword>
<dbReference type="GO" id="GO:0000978">
    <property type="term" value="F:RNA polymerase II cis-regulatory region sequence-specific DNA binding"/>
    <property type="evidence" value="ECO:0007669"/>
    <property type="project" value="TreeGrafter"/>
</dbReference>
<dbReference type="Gene3D" id="6.10.250.2610">
    <property type="match status" value="1"/>
</dbReference>
<keyword evidence="5 9" id="KW-0010">Activator</keyword>
<evidence type="ECO:0000256" key="4">
    <source>
        <dbReference type="ARBA" id="ARBA00023015"/>
    </source>
</evidence>